<organism evidence="2 3">
    <name type="scientific">Dispira parvispora</name>
    <dbReference type="NCBI Taxonomy" id="1520584"/>
    <lineage>
        <taxon>Eukaryota</taxon>
        <taxon>Fungi</taxon>
        <taxon>Fungi incertae sedis</taxon>
        <taxon>Zoopagomycota</taxon>
        <taxon>Kickxellomycotina</taxon>
        <taxon>Dimargaritomycetes</taxon>
        <taxon>Dimargaritales</taxon>
        <taxon>Dimargaritaceae</taxon>
        <taxon>Dispira</taxon>
    </lineage>
</organism>
<evidence type="ECO:0000313" key="2">
    <source>
        <dbReference type="EMBL" id="KAJ1969777.1"/>
    </source>
</evidence>
<evidence type="ECO:0008006" key="4">
    <source>
        <dbReference type="Google" id="ProtNLM"/>
    </source>
</evidence>
<dbReference type="EMBL" id="JANBPY010000024">
    <property type="protein sequence ID" value="KAJ1969777.1"/>
    <property type="molecule type" value="Genomic_DNA"/>
</dbReference>
<evidence type="ECO:0000256" key="1">
    <source>
        <dbReference type="SAM" id="SignalP"/>
    </source>
</evidence>
<comment type="caution">
    <text evidence="2">The sequence shown here is derived from an EMBL/GenBank/DDBJ whole genome shotgun (WGS) entry which is preliminary data.</text>
</comment>
<feature type="chain" id="PRO_5040928365" description="Temptin" evidence="1">
    <location>
        <begin position="18"/>
        <end position="299"/>
    </location>
</feature>
<reference evidence="2" key="1">
    <citation type="submission" date="2022-07" db="EMBL/GenBank/DDBJ databases">
        <title>Phylogenomic reconstructions and comparative analyses of Kickxellomycotina fungi.</title>
        <authorList>
            <person name="Reynolds N.K."/>
            <person name="Stajich J.E."/>
            <person name="Barry K."/>
            <person name="Grigoriev I.V."/>
            <person name="Crous P."/>
            <person name="Smith M.E."/>
        </authorList>
    </citation>
    <scope>NUCLEOTIDE SEQUENCE</scope>
    <source>
        <strain evidence="2">RSA 1196</strain>
    </source>
</reference>
<dbReference type="Proteomes" id="UP001150925">
    <property type="component" value="Unassembled WGS sequence"/>
</dbReference>
<name>A0A9W8B061_9FUNG</name>
<accession>A0A9W8B061</accession>
<proteinExistence type="predicted"/>
<dbReference type="AlphaFoldDB" id="A0A9W8B061"/>
<evidence type="ECO:0000313" key="3">
    <source>
        <dbReference type="Proteomes" id="UP001150925"/>
    </source>
</evidence>
<sequence length="299" mass="33151">MAHFILTLISVATCVLATPFYYKTFNGLDGMQYAITNDPYYPCGSIYGTDMKRPVVSDKGYFCTLDGDRPPDALGENLIPRHLNFAYDFLNKGLILMTRKTKNPAYLKFVDLAFEKYYQVKADEEDNTKCFPAGHVGVPWLCRKGNYLYATNCDDDQYDARTSFNLFENARYGYQNGDSYPSPYSRVPADYDHYRSSYYPRLEYDPSKDGELGKDDKFLMVEIRVVGWVISCTKRSGAVDSPSSCEDAILLAGIGATLCTDSAGSPARVCDPGGPDTVPLTTELTCCNALDSDGIVGVA</sequence>
<gene>
    <name evidence="2" type="ORF">IWQ62_000400</name>
</gene>
<keyword evidence="3" id="KW-1185">Reference proteome</keyword>
<feature type="signal peptide" evidence="1">
    <location>
        <begin position="1"/>
        <end position="17"/>
    </location>
</feature>
<protein>
    <recommendedName>
        <fullName evidence="4">Temptin</fullName>
    </recommendedName>
</protein>
<keyword evidence="1" id="KW-0732">Signal</keyword>